<dbReference type="PROSITE" id="PS00518">
    <property type="entry name" value="ZF_RING_1"/>
    <property type="match status" value="1"/>
</dbReference>
<evidence type="ECO:0000313" key="6">
    <source>
        <dbReference type="Ensembl" id="ENSCLMP00005022540.1"/>
    </source>
</evidence>
<organism evidence="6 7">
    <name type="scientific">Cyclopterus lumpus</name>
    <name type="common">Lumpsucker</name>
    <dbReference type="NCBI Taxonomy" id="8103"/>
    <lineage>
        <taxon>Eukaryota</taxon>
        <taxon>Metazoa</taxon>
        <taxon>Chordata</taxon>
        <taxon>Craniata</taxon>
        <taxon>Vertebrata</taxon>
        <taxon>Euteleostomi</taxon>
        <taxon>Actinopterygii</taxon>
        <taxon>Neopterygii</taxon>
        <taxon>Teleostei</taxon>
        <taxon>Neoteleostei</taxon>
        <taxon>Acanthomorphata</taxon>
        <taxon>Eupercaria</taxon>
        <taxon>Perciformes</taxon>
        <taxon>Cottioidei</taxon>
        <taxon>Cottales</taxon>
        <taxon>Cyclopteridae</taxon>
        <taxon>Cyclopterus</taxon>
    </lineage>
</organism>
<evidence type="ECO:0000313" key="7">
    <source>
        <dbReference type="Proteomes" id="UP000694565"/>
    </source>
</evidence>
<sequence>VMRPKSIISSPCDTSLLEKHLLCSICMDLFENPVTTTCGHSFCKECLDKTFRCDLDGCPLCKDVSHKHRLYIRNGHSHYDLQHFRSLEFGHFGRRHRSFLYPEVQPNVVNDLFRPPKYYTYLS</sequence>
<keyword evidence="2 4" id="KW-0863">Zinc-finger</keyword>
<dbReference type="GeneTree" id="ENSGT00940000177550"/>
<dbReference type="SMART" id="SM00184">
    <property type="entry name" value="RING"/>
    <property type="match status" value="1"/>
</dbReference>
<reference evidence="6" key="1">
    <citation type="submission" date="2025-08" db="UniProtKB">
        <authorList>
            <consortium name="Ensembl"/>
        </authorList>
    </citation>
    <scope>IDENTIFICATION</scope>
</reference>
<dbReference type="Pfam" id="PF13923">
    <property type="entry name" value="zf-C3HC4_2"/>
    <property type="match status" value="1"/>
</dbReference>
<dbReference type="Proteomes" id="UP000694565">
    <property type="component" value="Unplaced"/>
</dbReference>
<keyword evidence="3" id="KW-0862">Zinc</keyword>
<accession>A0A8C2XQP8</accession>
<evidence type="ECO:0000256" key="3">
    <source>
        <dbReference type="ARBA" id="ARBA00022833"/>
    </source>
</evidence>
<dbReference type="InterPro" id="IPR017907">
    <property type="entry name" value="Znf_RING_CS"/>
</dbReference>
<evidence type="ECO:0000256" key="2">
    <source>
        <dbReference type="ARBA" id="ARBA00022771"/>
    </source>
</evidence>
<dbReference type="Gene3D" id="3.30.40.10">
    <property type="entry name" value="Zinc/RING finger domain, C3HC4 (zinc finger)"/>
    <property type="match status" value="1"/>
</dbReference>
<evidence type="ECO:0000256" key="4">
    <source>
        <dbReference type="PROSITE-ProRule" id="PRU00175"/>
    </source>
</evidence>
<keyword evidence="7" id="KW-1185">Reference proteome</keyword>
<dbReference type="SUPFAM" id="SSF57850">
    <property type="entry name" value="RING/U-box"/>
    <property type="match status" value="1"/>
</dbReference>
<dbReference type="Ensembl" id="ENSCLMT00005023620.1">
    <property type="protein sequence ID" value="ENSCLMP00005022540.1"/>
    <property type="gene ID" value="ENSCLMG00005011189.1"/>
</dbReference>
<dbReference type="PROSITE" id="PS50089">
    <property type="entry name" value="ZF_RING_2"/>
    <property type="match status" value="1"/>
</dbReference>
<proteinExistence type="predicted"/>
<keyword evidence="1" id="KW-0479">Metal-binding</keyword>
<dbReference type="InterPro" id="IPR013083">
    <property type="entry name" value="Znf_RING/FYVE/PHD"/>
</dbReference>
<evidence type="ECO:0000259" key="5">
    <source>
        <dbReference type="PROSITE" id="PS50089"/>
    </source>
</evidence>
<dbReference type="PANTHER" id="PTHR23327">
    <property type="entry name" value="RING FINGER PROTEIN 127"/>
    <property type="match status" value="1"/>
</dbReference>
<dbReference type="GO" id="GO:0008270">
    <property type="term" value="F:zinc ion binding"/>
    <property type="evidence" value="ECO:0007669"/>
    <property type="project" value="UniProtKB-KW"/>
</dbReference>
<reference evidence="6" key="2">
    <citation type="submission" date="2025-09" db="UniProtKB">
        <authorList>
            <consortium name="Ensembl"/>
        </authorList>
    </citation>
    <scope>IDENTIFICATION</scope>
</reference>
<dbReference type="AlphaFoldDB" id="A0A8C2XQP8"/>
<dbReference type="PANTHER" id="PTHR23327:SF51">
    <property type="entry name" value="TRANSCRIPTIONAL REGULATOR OF YEAST FORM ADHERENCE 3"/>
    <property type="match status" value="1"/>
</dbReference>
<evidence type="ECO:0000256" key="1">
    <source>
        <dbReference type="ARBA" id="ARBA00022723"/>
    </source>
</evidence>
<protein>
    <recommendedName>
        <fullName evidence="5">RING-type domain-containing protein</fullName>
    </recommendedName>
</protein>
<name>A0A8C2XQP8_CYCLU</name>
<dbReference type="InterPro" id="IPR001841">
    <property type="entry name" value="Znf_RING"/>
</dbReference>
<feature type="domain" description="RING-type" evidence="5">
    <location>
        <begin position="23"/>
        <end position="62"/>
    </location>
</feature>